<evidence type="ECO:0000313" key="3">
    <source>
        <dbReference type="WBParaSite" id="TCONS_00016843.p1"/>
    </source>
</evidence>
<dbReference type="AlphaFoldDB" id="A0AAF5DQV3"/>
<feature type="compositionally biased region" description="Polar residues" evidence="1">
    <location>
        <begin position="1"/>
        <end position="12"/>
    </location>
</feature>
<accession>A0AAF5DQV3</accession>
<keyword evidence="2" id="KW-1185">Reference proteome</keyword>
<feature type="compositionally biased region" description="Basic residues" evidence="1">
    <location>
        <begin position="320"/>
        <end position="330"/>
    </location>
</feature>
<sequence length="352" mass="38424">MKSSNFTTIRETSSFKKMSKKQGKKIKKNSTEKKERKKTIEVLKNLVGSSNDCSQLEVMQAVIDYIASLKRQLTEDYDETNNVMETEASDLAKILARRNPQTGDVEFGFNQFANLFGFGGDNGFKINAGDGRFGLTGNQGGLIGGERLGTNSGINVDQNRGLNLGSMLNFGNQPVNPLDPAGQLNTFINNVGHFFQKLSPPPVAPGIVPGINKNSISGVSHVTKEKSLTVSPELGKKFDEEDKENSKLFPTLVPEIIGDTTTVKTITTTSNDFDFLVDAENIGTSTPGILNNKNESEDKDLIQTSSIIDGPVEVVDRPVKSHKKNKKRRGPPAPEGMAFIDDKDSLARKKML</sequence>
<organism evidence="2 3">
    <name type="scientific">Strongyloides stercoralis</name>
    <name type="common">Threadworm</name>
    <dbReference type="NCBI Taxonomy" id="6248"/>
    <lineage>
        <taxon>Eukaryota</taxon>
        <taxon>Metazoa</taxon>
        <taxon>Ecdysozoa</taxon>
        <taxon>Nematoda</taxon>
        <taxon>Chromadorea</taxon>
        <taxon>Rhabditida</taxon>
        <taxon>Tylenchina</taxon>
        <taxon>Panagrolaimomorpha</taxon>
        <taxon>Strongyloidoidea</taxon>
        <taxon>Strongyloididae</taxon>
        <taxon>Strongyloides</taxon>
    </lineage>
</organism>
<dbReference type="Proteomes" id="UP000035681">
    <property type="component" value="Unplaced"/>
</dbReference>
<feature type="region of interest" description="Disordered" evidence="1">
    <location>
        <begin position="315"/>
        <end position="344"/>
    </location>
</feature>
<name>A0AAF5DQV3_STRER</name>
<feature type="region of interest" description="Disordered" evidence="1">
    <location>
        <begin position="1"/>
        <end position="34"/>
    </location>
</feature>
<evidence type="ECO:0000313" key="2">
    <source>
        <dbReference type="Proteomes" id="UP000035681"/>
    </source>
</evidence>
<dbReference type="WBParaSite" id="TCONS_00016843.p1">
    <property type="protein sequence ID" value="TCONS_00016843.p1"/>
    <property type="gene ID" value="XLOC_011485"/>
</dbReference>
<proteinExistence type="predicted"/>
<protein>
    <submittedName>
        <fullName evidence="3">Col_cuticle_N domain-containing protein</fullName>
    </submittedName>
</protein>
<evidence type="ECO:0000256" key="1">
    <source>
        <dbReference type="SAM" id="MobiDB-lite"/>
    </source>
</evidence>
<feature type="compositionally biased region" description="Basic residues" evidence="1">
    <location>
        <begin position="17"/>
        <end position="28"/>
    </location>
</feature>
<reference evidence="3" key="1">
    <citation type="submission" date="2024-02" db="UniProtKB">
        <authorList>
            <consortium name="WormBaseParasite"/>
        </authorList>
    </citation>
    <scope>IDENTIFICATION</scope>
</reference>